<accession>A0A8J1U1L2</accession>
<dbReference type="CDD" id="cd01450">
    <property type="entry name" value="vWFA_subfamily_ECM"/>
    <property type="match status" value="2"/>
</dbReference>
<protein>
    <submittedName>
        <fullName evidence="1">Uncharacterized protein</fullName>
    </submittedName>
</protein>
<dbReference type="PANTHER" id="PTHR24020">
    <property type="entry name" value="COLLAGEN ALPHA"/>
    <property type="match status" value="1"/>
</dbReference>
<dbReference type="AlphaFoldDB" id="A0A8J1U1L2"/>
<organism evidence="1 2">
    <name type="scientific">Owenia fusiformis</name>
    <name type="common">Polychaete worm</name>
    <dbReference type="NCBI Taxonomy" id="6347"/>
    <lineage>
        <taxon>Eukaryota</taxon>
        <taxon>Metazoa</taxon>
        <taxon>Spiralia</taxon>
        <taxon>Lophotrochozoa</taxon>
        <taxon>Annelida</taxon>
        <taxon>Polychaeta</taxon>
        <taxon>Sedentaria</taxon>
        <taxon>Canalipalpata</taxon>
        <taxon>Sabellida</taxon>
        <taxon>Oweniida</taxon>
        <taxon>Oweniidae</taxon>
        <taxon>Owenia</taxon>
    </lineage>
</organism>
<dbReference type="EMBL" id="CAIIXF020000008">
    <property type="protein sequence ID" value="CAH1791773.1"/>
    <property type="molecule type" value="Genomic_DNA"/>
</dbReference>
<dbReference type="InterPro" id="IPR050525">
    <property type="entry name" value="ECM_Assembly_Org"/>
</dbReference>
<keyword evidence="2" id="KW-1185">Reference proteome</keyword>
<dbReference type="PANTHER" id="PTHR24020:SF20">
    <property type="entry name" value="PH DOMAIN-CONTAINING PROTEIN"/>
    <property type="match status" value="1"/>
</dbReference>
<gene>
    <name evidence="1" type="ORF">OFUS_LOCUS16821</name>
</gene>
<reference evidence="1" key="1">
    <citation type="submission" date="2022-03" db="EMBL/GenBank/DDBJ databases">
        <authorList>
            <person name="Martin C."/>
        </authorList>
    </citation>
    <scope>NUCLEOTIDE SEQUENCE</scope>
</reference>
<comment type="caution">
    <text evidence="1">The sequence shown here is derived from an EMBL/GenBank/DDBJ whole genome shotgun (WGS) entry which is preliminary data.</text>
</comment>
<dbReference type="OrthoDB" id="6132182at2759"/>
<dbReference type="InterPro" id="IPR002035">
    <property type="entry name" value="VWF_A"/>
</dbReference>
<dbReference type="SUPFAM" id="SSF53300">
    <property type="entry name" value="vWA-like"/>
    <property type="match status" value="2"/>
</dbReference>
<evidence type="ECO:0000313" key="1">
    <source>
        <dbReference type="EMBL" id="CAH1791773.1"/>
    </source>
</evidence>
<sequence>MAYKVDFLYPLIFLIILQQSHGLDIIEDLLKLNKGKIKDLCFDIVFALDRSCSVAEEDLDRSISFMTQMIKEIDIGAHKVQVGLVVFDDGARILIDVGQYNEKSRLLEAIDTANYTYNGCKTATWTALNLVRTSKKLLNNNEIDQQTKKPRQKILVVITDGVPFDTKHNMGKMLKITEKEAVKNHEAGITTIVVCIRNSDGEYVEDSDATIFDKLASKPLEGHKFYIDNLEVDAKKVFPTLARFTCDYRCSKPIDIVFILDCSMNADGYTHKALDFIVSLLKSFPINPERFARVGVVTFNDHATVEFGLTKHTTFEDIKNAIENIRGVHKKNRDTAYAFKTARQSVFYANEARNRVASRVNVLATSERAWPKGYRQHNMRKVLGQARYNELYEINTIIIGLPPYEPNIDTQQQILDEWQKLVTNKDTNNIFDMKSSRATFEDLEVVKNYIAKQMCDLVGLE</sequence>
<name>A0A8J1U1L2_OWEFU</name>
<dbReference type="InterPro" id="IPR036465">
    <property type="entry name" value="vWFA_dom_sf"/>
</dbReference>
<dbReference type="PROSITE" id="PS50234">
    <property type="entry name" value="VWFA"/>
    <property type="match status" value="2"/>
</dbReference>
<dbReference type="Gene3D" id="3.40.50.410">
    <property type="entry name" value="von Willebrand factor, type A domain"/>
    <property type="match status" value="2"/>
</dbReference>
<dbReference type="Proteomes" id="UP000749559">
    <property type="component" value="Unassembled WGS sequence"/>
</dbReference>
<dbReference type="Pfam" id="PF00092">
    <property type="entry name" value="VWA"/>
    <property type="match status" value="2"/>
</dbReference>
<proteinExistence type="predicted"/>
<evidence type="ECO:0000313" key="2">
    <source>
        <dbReference type="Proteomes" id="UP000749559"/>
    </source>
</evidence>
<dbReference type="SMART" id="SM00327">
    <property type="entry name" value="VWA"/>
    <property type="match status" value="2"/>
</dbReference>